<feature type="region of interest" description="Disordered" evidence="1">
    <location>
        <begin position="48"/>
        <end position="115"/>
    </location>
</feature>
<feature type="compositionally biased region" description="Low complexity" evidence="1">
    <location>
        <begin position="90"/>
        <end position="100"/>
    </location>
</feature>
<dbReference type="EMBL" id="CDMZ01003152">
    <property type="protein sequence ID" value="CEM45310.1"/>
    <property type="molecule type" value="Genomic_DNA"/>
</dbReference>
<feature type="compositionally biased region" description="Polar residues" evidence="1">
    <location>
        <begin position="106"/>
        <end position="115"/>
    </location>
</feature>
<feature type="compositionally biased region" description="Basic and acidic residues" evidence="1">
    <location>
        <begin position="67"/>
        <end position="89"/>
    </location>
</feature>
<sequence>MFTHITEILEALNLDTGSPGPPISLNSTATLVFQKLLPLVEEMVAPPRQASSSLLRSAGLGGNDGGNRNEEKRGEGKGGHFPPRPEGKGQHQQQWQQSRQPPAPQNRQLLFQSRP</sequence>
<dbReference type="AlphaFoldDB" id="A0A0G4HMC6"/>
<evidence type="ECO:0000313" key="2">
    <source>
        <dbReference type="EMBL" id="CEM45310.1"/>
    </source>
</evidence>
<proteinExistence type="predicted"/>
<name>A0A0G4HMC6_9ALVE</name>
<evidence type="ECO:0000256" key="1">
    <source>
        <dbReference type="SAM" id="MobiDB-lite"/>
    </source>
</evidence>
<gene>
    <name evidence="2" type="ORF">Cvel_29051</name>
</gene>
<organism evidence="2">
    <name type="scientific">Chromera velia CCMP2878</name>
    <dbReference type="NCBI Taxonomy" id="1169474"/>
    <lineage>
        <taxon>Eukaryota</taxon>
        <taxon>Sar</taxon>
        <taxon>Alveolata</taxon>
        <taxon>Colpodellida</taxon>
        <taxon>Chromeraceae</taxon>
        <taxon>Chromera</taxon>
    </lineage>
</organism>
<accession>A0A0G4HMC6</accession>
<protein>
    <submittedName>
        <fullName evidence="2">Uncharacterized protein</fullName>
    </submittedName>
</protein>
<reference evidence="2" key="1">
    <citation type="submission" date="2014-11" db="EMBL/GenBank/DDBJ databases">
        <authorList>
            <person name="Otto D Thomas"/>
            <person name="Naeem Raeece"/>
        </authorList>
    </citation>
    <scope>NUCLEOTIDE SEQUENCE</scope>
</reference>
<dbReference type="VEuPathDB" id="CryptoDB:Cvel_29051"/>